<dbReference type="GO" id="GO:0016020">
    <property type="term" value="C:membrane"/>
    <property type="evidence" value="ECO:0007669"/>
    <property type="project" value="InterPro"/>
</dbReference>
<dbReference type="Pfam" id="PF01554">
    <property type="entry name" value="MatE"/>
    <property type="match status" value="1"/>
</dbReference>
<keyword evidence="2" id="KW-0812">Transmembrane</keyword>
<dbReference type="AlphaFoldDB" id="A0A9N9NP37"/>
<feature type="transmembrane region" description="Helical" evidence="2">
    <location>
        <begin position="107"/>
        <end position="124"/>
    </location>
</feature>
<protein>
    <submittedName>
        <fullName evidence="3">14377_t:CDS:1</fullName>
    </submittedName>
</protein>
<comment type="caution">
    <text evidence="3">The sequence shown here is derived from an EMBL/GenBank/DDBJ whole genome shotgun (WGS) entry which is preliminary data.</text>
</comment>
<feature type="non-terminal residue" evidence="3">
    <location>
        <position position="1"/>
    </location>
</feature>
<evidence type="ECO:0000256" key="2">
    <source>
        <dbReference type="SAM" id="Phobius"/>
    </source>
</evidence>
<dbReference type="OrthoDB" id="2126698at2759"/>
<evidence type="ECO:0000313" key="4">
    <source>
        <dbReference type="Proteomes" id="UP000789508"/>
    </source>
</evidence>
<dbReference type="GO" id="GO:0042910">
    <property type="term" value="F:xenobiotic transmembrane transporter activity"/>
    <property type="evidence" value="ECO:0007669"/>
    <property type="project" value="InterPro"/>
</dbReference>
<comment type="similarity">
    <text evidence="1">Belongs to the multi antimicrobial extrusion (MATE) (TC 2.A.66.1) family.</text>
</comment>
<dbReference type="Proteomes" id="UP000789508">
    <property type="component" value="Unassembled WGS sequence"/>
</dbReference>
<keyword evidence="2" id="KW-0472">Membrane</keyword>
<keyword evidence="2" id="KW-1133">Transmembrane helix</keyword>
<keyword evidence="4" id="KW-1185">Reference proteome</keyword>
<dbReference type="EMBL" id="CAJVPS010043837">
    <property type="protein sequence ID" value="CAG8756500.1"/>
    <property type="molecule type" value="Genomic_DNA"/>
</dbReference>
<sequence length="223" mass="24568">TYLLQYTLQVANVFSLGRLGSSELAASALANMFAAVTCWSVGLGAASALDTLCSQAYTSGTPIMVGVHLQRGVIIILVGIMPIAMLWWEAERILVILGQDKELSKMAGVYLRYLLPGAPAYLLFESVKKYLQAQGIMHASTYVLIICAPLNLVLNYTLVLYKPIALGFLGAPLAITIIYWLMLTLIVLYTRFFDGYQVWGGWTCDSLRDWQTFTKLAIPGILM</sequence>
<feature type="transmembrane region" description="Helical" evidence="2">
    <location>
        <begin position="136"/>
        <end position="158"/>
    </location>
</feature>
<gene>
    <name evidence="3" type="ORF">ALEPTO_LOCUS13504</name>
</gene>
<proteinExistence type="inferred from homology"/>
<evidence type="ECO:0000313" key="3">
    <source>
        <dbReference type="EMBL" id="CAG8756500.1"/>
    </source>
</evidence>
<name>A0A9N9NP37_9GLOM</name>
<feature type="transmembrane region" description="Helical" evidence="2">
    <location>
        <begin position="69"/>
        <end position="87"/>
    </location>
</feature>
<dbReference type="GO" id="GO:0015297">
    <property type="term" value="F:antiporter activity"/>
    <property type="evidence" value="ECO:0007669"/>
    <property type="project" value="InterPro"/>
</dbReference>
<reference evidence="3" key="1">
    <citation type="submission" date="2021-06" db="EMBL/GenBank/DDBJ databases">
        <authorList>
            <person name="Kallberg Y."/>
            <person name="Tangrot J."/>
            <person name="Rosling A."/>
        </authorList>
    </citation>
    <scope>NUCLEOTIDE SEQUENCE</scope>
    <source>
        <strain evidence="3">FL130A</strain>
    </source>
</reference>
<accession>A0A9N9NP37</accession>
<feature type="non-terminal residue" evidence="3">
    <location>
        <position position="223"/>
    </location>
</feature>
<organism evidence="3 4">
    <name type="scientific">Ambispora leptoticha</name>
    <dbReference type="NCBI Taxonomy" id="144679"/>
    <lineage>
        <taxon>Eukaryota</taxon>
        <taxon>Fungi</taxon>
        <taxon>Fungi incertae sedis</taxon>
        <taxon>Mucoromycota</taxon>
        <taxon>Glomeromycotina</taxon>
        <taxon>Glomeromycetes</taxon>
        <taxon>Archaeosporales</taxon>
        <taxon>Ambisporaceae</taxon>
        <taxon>Ambispora</taxon>
    </lineage>
</organism>
<evidence type="ECO:0000256" key="1">
    <source>
        <dbReference type="ARBA" id="ARBA00010199"/>
    </source>
</evidence>
<dbReference type="InterPro" id="IPR002528">
    <property type="entry name" value="MATE_fam"/>
</dbReference>
<feature type="transmembrane region" description="Helical" evidence="2">
    <location>
        <begin position="164"/>
        <end position="189"/>
    </location>
</feature>
<feature type="transmembrane region" description="Helical" evidence="2">
    <location>
        <begin position="24"/>
        <end position="49"/>
    </location>
</feature>
<dbReference type="PANTHER" id="PTHR11206">
    <property type="entry name" value="MULTIDRUG RESISTANCE PROTEIN"/>
    <property type="match status" value="1"/>
</dbReference>